<keyword evidence="3" id="KW-0732">Signal</keyword>
<dbReference type="EMBL" id="JAULRT010000052">
    <property type="protein sequence ID" value="MDO3382075.1"/>
    <property type="molecule type" value="Genomic_DNA"/>
</dbReference>
<feature type="transmembrane region" description="Helical" evidence="2">
    <location>
        <begin position="488"/>
        <end position="504"/>
    </location>
</feature>
<feature type="transmembrane region" description="Helical" evidence="2">
    <location>
        <begin position="1219"/>
        <end position="1241"/>
    </location>
</feature>
<feature type="region of interest" description="Disordered" evidence="1">
    <location>
        <begin position="1321"/>
        <end position="1344"/>
    </location>
</feature>
<proteinExistence type="predicted"/>
<feature type="signal peptide" evidence="3">
    <location>
        <begin position="1"/>
        <end position="23"/>
    </location>
</feature>
<organism evidence="4 5">
    <name type="scientific">Gilvimarinus algae</name>
    <dbReference type="NCBI Taxonomy" id="3058037"/>
    <lineage>
        <taxon>Bacteria</taxon>
        <taxon>Pseudomonadati</taxon>
        <taxon>Pseudomonadota</taxon>
        <taxon>Gammaproteobacteria</taxon>
        <taxon>Cellvibrionales</taxon>
        <taxon>Cellvibrionaceae</taxon>
        <taxon>Gilvimarinus</taxon>
    </lineage>
</organism>
<protein>
    <submittedName>
        <fullName evidence="4">Uncharacterized protein</fullName>
    </submittedName>
</protein>
<evidence type="ECO:0000256" key="3">
    <source>
        <dbReference type="SAM" id="SignalP"/>
    </source>
</evidence>
<evidence type="ECO:0000313" key="4">
    <source>
        <dbReference type="EMBL" id="MDO3382075.1"/>
    </source>
</evidence>
<feature type="transmembrane region" description="Helical" evidence="2">
    <location>
        <begin position="534"/>
        <end position="553"/>
    </location>
</feature>
<accession>A0ABT8TEM1</accession>
<feature type="chain" id="PRO_5046549067" evidence="3">
    <location>
        <begin position="24"/>
        <end position="1344"/>
    </location>
</feature>
<feature type="transmembrane region" description="Helical" evidence="2">
    <location>
        <begin position="1141"/>
        <end position="1162"/>
    </location>
</feature>
<evidence type="ECO:0000313" key="5">
    <source>
        <dbReference type="Proteomes" id="UP001168380"/>
    </source>
</evidence>
<comment type="caution">
    <text evidence="4">The sequence shown here is derived from an EMBL/GenBank/DDBJ whole genome shotgun (WGS) entry which is preliminary data.</text>
</comment>
<gene>
    <name evidence="4" type="ORF">QWI16_07800</name>
</gene>
<dbReference type="RefSeq" id="WP_302712234.1">
    <property type="nucleotide sequence ID" value="NZ_JAULRT010000052.1"/>
</dbReference>
<feature type="transmembrane region" description="Helical" evidence="2">
    <location>
        <begin position="1280"/>
        <end position="1301"/>
    </location>
</feature>
<evidence type="ECO:0000256" key="2">
    <source>
        <dbReference type="SAM" id="Phobius"/>
    </source>
</evidence>
<evidence type="ECO:0000256" key="1">
    <source>
        <dbReference type="SAM" id="MobiDB-lite"/>
    </source>
</evidence>
<keyword evidence="2" id="KW-0812">Transmembrane</keyword>
<keyword evidence="2" id="KW-1133">Transmembrane helix</keyword>
<sequence>MAPRTFMQFLCLALLCLNLAARAGETYTPPELDNWRPWVLSQHPELDCPQRADATRLCHWPSSLALSLNDKGAQFILEASLYRESHLTLPGDDQHWPDKVTANGKPVTVTRAHGQPRILLPVGQHLIRGEFTWAAAPRTLAIPTDTALITPTDVTGSQIPVKLENGRLVLQQTPRSTNTQSPQSLDIKVFRLASDGTPFELTTSIDLHVSGQEREITLPNTLPAGFQLRSLESPLPARMDTAGNLRVLLRPGRWQVTSHAYTLAPPAALGFTRSSTDWPEQEIWSFVSAPQLRSVELTGAAAIDPAQTQMPGQWQGHPAYLLTPDTQLSVRELHRVTGDKSHSLTLTKHLWLDFSGEAFTVEDRARGELGPHARLTTHPQVELGSASNQGSPLVVTRLPGAEAAGIELRSSELDLLARARLERSAHLPASGWQTSFQSLDTWVHLPPGWSLLAATGADTLSGVWLDAFNLWDIFLILLIAVTLGRAGSPLLGLFALAVIVLIYQRTNAPLLIWLNLGVCLALGRFVSERWRQWLEYYTLASFAILALILLPYITDQARLAVYPQLEHYNTQQYEKKSGGEAESLRISDISMPEYEADAEVRRSMSNAKVNAPAPARVNTDYDPEQKVQAGPAPMDWHWNRAQLSWSGPVDPSQSTRLILVGPLLDRIGHLLAILGPVLLGMLLLKRAPLPSQARRRLPGVAALVLAALCMPDKSVQAQVLIDQSLLSELEQRLLRPAPCLPECAAIASAALRVDHQRLALTLELHAEQFVALPLPAQQNQWWPHQVRLNGKAAILGRSEGGELLLALPAGRHTLELEASVEPLQQVDLNFALPAHNIETQLQGWRLTSRTSEKQHLQLNREGAQAGAKTETQLPPSDIQPLVRVERHLNFGLDWTMTTRVVRLAPTDQSLSVAITLLPGETPLTDLKYSDRALPVYLAPQASSFSWQSSLDEVSSLTLSAPEADARYYSVWSLQASPVWHLSTESAATKVVSAQQVRWLPRPGDELRIEVSRPAALPGDTLVITRSELLQHLGERQQTTTLTLGIETHQGGQFEFTLPEAAELTALSIDGRELPPGKTSGAIRVPINANTQSLTLNWRAPSTLTALTRSEPVALGYPAANNTVQLNLPQDRWVLATGGPQIGPAVLLWGVLIVVLILAVGLARTQLTPLRTWEWIVLSLGVITFNAFVLMLLASWFIAMTLRGRTSAVRLGAYFNPLQIGLMVFGLLALAATASTIPHGLLAQPEMLVTGNGSHAHQLIWYSDRATGALPTAWVVSLPMWSYRLTMLLWSLWLAFALTRWLPWAWRQLNHTGFWHSVRPGKPATDESLELELPPDEPTESKERR</sequence>
<feature type="compositionally biased region" description="Acidic residues" evidence="1">
    <location>
        <begin position="1326"/>
        <end position="1337"/>
    </location>
</feature>
<reference evidence="4" key="1">
    <citation type="submission" date="2023-07" db="EMBL/GenBank/DDBJ databases">
        <title>Gilvimarinus algae sp. nov., isolated from the surface of Kelp.</title>
        <authorList>
            <person name="Sun Y.Y."/>
            <person name="Gong Y."/>
            <person name="Du Z.J."/>
        </authorList>
    </citation>
    <scope>NUCLEOTIDE SEQUENCE</scope>
    <source>
        <strain evidence="4">SDUM040014</strain>
    </source>
</reference>
<name>A0ABT8TEM1_9GAMM</name>
<feature type="transmembrane region" description="Helical" evidence="2">
    <location>
        <begin position="510"/>
        <end position="527"/>
    </location>
</feature>
<feature type="transmembrane region" description="Helical" evidence="2">
    <location>
        <begin position="1174"/>
        <end position="1198"/>
    </location>
</feature>
<dbReference type="Proteomes" id="UP001168380">
    <property type="component" value="Unassembled WGS sequence"/>
</dbReference>
<keyword evidence="2" id="KW-0472">Membrane</keyword>
<keyword evidence="5" id="KW-1185">Reference proteome</keyword>